<dbReference type="AlphaFoldDB" id="A0A0V0SC59"/>
<dbReference type="OrthoDB" id="5916895at2759"/>
<evidence type="ECO:0000313" key="1">
    <source>
        <dbReference type="EMBL" id="KRX24276.1"/>
    </source>
</evidence>
<sequence>MESFSAVFAVEERHFNYANLYYQTIHSITSKFEKNSTSTKEKLRVKQTRSNEMSHFAKQKFSASGSKFPLKTMATTENLAPAPA</sequence>
<dbReference type="Proteomes" id="UP000054630">
    <property type="component" value="Unassembled WGS sequence"/>
</dbReference>
<name>A0A0V0SC59_9BILA</name>
<protein>
    <submittedName>
        <fullName evidence="1">Uncharacterized protein</fullName>
    </submittedName>
</protein>
<reference evidence="1 2" key="1">
    <citation type="submission" date="2015-01" db="EMBL/GenBank/DDBJ databases">
        <title>Evolution of Trichinella species and genotypes.</title>
        <authorList>
            <person name="Korhonen P.K."/>
            <person name="Edoardo P."/>
            <person name="Giuseppe L.R."/>
            <person name="Gasser R.B."/>
        </authorList>
    </citation>
    <scope>NUCLEOTIDE SEQUENCE [LARGE SCALE GENOMIC DNA]</scope>
    <source>
        <strain evidence="1">ISS37</strain>
    </source>
</reference>
<dbReference type="EMBL" id="JYDL01000019">
    <property type="protein sequence ID" value="KRX24276.1"/>
    <property type="molecule type" value="Genomic_DNA"/>
</dbReference>
<accession>A0A0V0SC59</accession>
<gene>
    <name evidence="1" type="ORF">T07_8002</name>
</gene>
<evidence type="ECO:0000313" key="2">
    <source>
        <dbReference type="Proteomes" id="UP000054630"/>
    </source>
</evidence>
<keyword evidence="2" id="KW-1185">Reference proteome</keyword>
<organism evidence="1 2">
    <name type="scientific">Trichinella nelsoni</name>
    <dbReference type="NCBI Taxonomy" id="6336"/>
    <lineage>
        <taxon>Eukaryota</taxon>
        <taxon>Metazoa</taxon>
        <taxon>Ecdysozoa</taxon>
        <taxon>Nematoda</taxon>
        <taxon>Enoplea</taxon>
        <taxon>Dorylaimia</taxon>
        <taxon>Trichinellida</taxon>
        <taxon>Trichinellidae</taxon>
        <taxon>Trichinella</taxon>
    </lineage>
</organism>
<comment type="caution">
    <text evidence="1">The sequence shown here is derived from an EMBL/GenBank/DDBJ whole genome shotgun (WGS) entry which is preliminary data.</text>
</comment>
<proteinExistence type="predicted"/>